<dbReference type="RefSeq" id="WP_124028430.1">
    <property type="nucleotide sequence ID" value="NZ_JBHRSN010000007.1"/>
</dbReference>
<sequence length="187" mass="21210">MNKGQSNTIVKFFDGKALRCQRLKQTLSLLATFYVSYLFLHFVILEITPIDSPFVIVAVIWGGHVLLNVATIAMMQKQTFGDLIFRLHYIAIAKQEDSCVARKLLIRSLVSTNALYLLIILNIQLRFSMDVLLGSFCFGVFLLLFPVRQQAHQSANLLDWISGTKTMFPGLKNKPFTKITARVLRAK</sequence>
<accession>A0A3N5Y631</accession>
<keyword evidence="1" id="KW-0812">Transmembrane</keyword>
<evidence type="ECO:0000313" key="3">
    <source>
        <dbReference type="Proteomes" id="UP000275281"/>
    </source>
</evidence>
<feature type="transmembrane region" description="Helical" evidence="1">
    <location>
        <begin position="104"/>
        <end position="125"/>
    </location>
</feature>
<reference evidence="2 3" key="1">
    <citation type="submission" date="2018-11" db="EMBL/GenBank/DDBJ databases">
        <authorList>
            <person name="Ye M.-Q."/>
            <person name="Du Z.-J."/>
        </authorList>
    </citation>
    <scope>NUCLEOTIDE SEQUENCE [LARGE SCALE GENOMIC DNA]</scope>
    <source>
        <strain evidence="2 3">U0105</strain>
    </source>
</reference>
<keyword evidence="1" id="KW-0472">Membrane</keyword>
<keyword evidence="1" id="KW-1133">Transmembrane helix</keyword>
<evidence type="ECO:0000313" key="2">
    <source>
        <dbReference type="EMBL" id="RPJ65799.1"/>
    </source>
</evidence>
<evidence type="ECO:0000256" key="1">
    <source>
        <dbReference type="SAM" id="Phobius"/>
    </source>
</evidence>
<keyword evidence="3" id="KW-1185">Reference proteome</keyword>
<proteinExistence type="predicted"/>
<feature type="transmembrane region" description="Helical" evidence="1">
    <location>
        <begin position="26"/>
        <end position="48"/>
    </location>
</feature>
<organism evidence="2 3">
    <name type="scientific">Alteromonas sediminis</name>
    <dbReference type="NCBI Taxonomy" id="2259342"/>
    <lineage>
        <taxon>Bacteria</taxon>
        <taxon>Pseudomonadati</taxon>
        <taxon>Pseudomonadota</taxon>
        <taxon>Gammaproteobacteria</taxon>
        <taxon>Alteromonadales</taxon>
        <taxon>Alteromonadaceae</taxon>
        <taxon>Alteromonas/Salinimonas group</taxon>
        <taxon>Alteromonas</taxon>
    </lineage>
</organism>
<protein>
    <submittedName>
        <fullName evidence="2">Uncharacterized protein</fullName>
    </submittedName>
</protein>
<comment type="caution">
    <text evidence="2">The sequence shown here is derived from an EMBL/GenBank/DDBJ whole genome shotgun (WGS) entry which is preliminary data.</text>
</comment>
<name>A0A3N5Y631_9ALTE</name>
<dbReference type="AlphaFoldDB" id="A0A3N5Y631"/>
<feature type="transmembrane region" description="Helical" evidence="1">
    <location>
        <begin position="54"/>
        <end position="75"/>
    </location>
</feature>
<dbReference type="Proteomes" id="UP000275281">
    <property type="component" value="Unassembled WGS sequence"/>
</dbReference>
<gene>
    <name evidence="2" type="ORF">DRW07_13375</name>
</gene>
<feature type="transmembrane region" description="Helical" evidence="1">
    <location>
        <begin position="131"/>
        <end position="147"/>
    </location>
</feature>
<dbReference type="EMBL" id="RPOK01000004">
    <property type="protein sequence ID" value="RPJ65799.1"/>
    <property type="molecule type" value="Genomic_DNA"/>
</dbReference>